<dbReference type="SUPFAM" id="SSF46785">
    <property type="entry name" value="Winged helix' DNA-binding domain"/>
    <property type="match status" value="1"/>
</dbReference>
<accession>A0A1H9Z7F3</accession>
<reference evidence="6" key="1">
    <citation type="submission" date="2016-10" db="EMBL/GenBank/DDBJ databases">
        <authorList>
            <person name="Varghese N."/>
            <person name="Submissions S."/>
        </authorList>
    </citation>
    <scope>NUCLEOTIDE SEQUENCE [LARGE SCALE GENOMIC DNA]</scope>
    <source>
        <strain evidence="6">DSM 13577</strain>
    </source>
</reference>
<dbReference type="CDD" id="cd07377">
    <property type="entry name" value="WHTH_GntR"/>
    <property type="match status" value="1"/>
</dbReference>
<evidence type="ECO:0000256" key="2">
    <source>
        <dbReference type="ARBA" id="ARBA00023125"/>
    </source>
</evidence>
<dbReference type="STRING" id="1120990.SAMN03080614_100717"/>
<protein>
    <submittedName>
        <fullName evidence="5">GntR family transcriptional regulator</fullName>
    </submittedName>
</protein>
<keyword evidence="6" id="KW-1185">Reference proteome</keyword>
<evidence type="ECO:0000256" key="1">
    <source>
        <dbReference type="ARBA" id="ARBA00023015"/>
    </source>
</evidence>
<name>A0A1H9Z7F3_9FIRM</name>
<gene>
    <name evidence="5" type="ORF">SAMN03080614_100717</name>
</gene>
<evidence type="ECO:0000313" key="5">
    <source>
        <dbReference type="EMBL" id="SES77384.1"/>
    </source>
</evidence>
<keyword evidence="1" id="KW-0805">Transcription regulation</keyword>
<dbReference type="SMART" id="SM00345">
    <property type="entry name" value="HTH_GNTR"/>
    <property type="match status" value="1"/>
</dbReference>
<dbReference type="OrthoDB" id="9802328at2"/>
<sequence length="330" mass="37787">MSNFYLDKDSKIPLYVQVKDNIKRLINEGIWKHGMKIPTERELSKELNVSRNTISVAYQELVSEGILFCQQGRGTFVAEADEALKKESRKERLMKIVDLCLDEGLSLGFKIDEILAIMYVRAREKKDILNSVKVFFIECNKEQVEYISKQLSQALSILVEPILLDEILNNPSQYSVISEKADIIVTTFFHFEQIKNLPIPHNTELIPIALSPQLETIVKIARLPAEQNVALICHSETFANKIKSSLQSAGINHLQLTEFLTKEIDDQTLEKVLQKYKYFITSPGKKMKLAKILGNLHNKEIIEFVFQPDLASINLLKSTLLEVKRKRISL</sequence>
<dbReference type="InterPro" id="IPR036390">
    <property type="entry name" value="WH_DNA-bd_sf"/>
</dbReference>
<dbReference type="InterPro" id="IPR000524">
    <property type="entry name" value="Tscrpt_reg_HTH_GntR"/>
</dbReference>
<feature type="domain" description="HTH gntR-type" evidence="4">
    <location>
        <begin position="12"/>
        <end position="80"/>
    </location>
</feature>
<dbReference type="GO" id="GO:0003700">
    <property type="term" value="F:DNA-binding transcription factor activity"/>
    <property type="evidence" value="ECO:0007669"/>
    <property type="project" value="InterPro"/>
</dbReference>
<dbReference type="EMBL" id="FOIF01000007">
    <property type="protein sequence ID" value="SES77384.1"/>
    <property type="molecule type" value="Genomic_DNA"/>
</dbReference>
<dbReference type="PROSITE" id="PS50949">
    <property type="entry name" value="HTH_GNTR"/>
    <property type="match status" value="1"/>
</dbReference>
<dbReference type="PRINTS" id="PR00035">
    <property type="entry name" value="HTHGNTR"/>
</dbReference>
<evidence type="ECO:0000259" key="4">
    <source>
        <dbReference type="PROSITE" id="PS50949"/>
    </source>
</evidence>
<dbReference type="Proteomes" id="UP000243819">
    <property type="component" value="Unassembled WGS sequence"/>
</dbReference>
<evidence type="ECO:0000256" key="3">
    <source>
        <dbReference type="ARBA" id="ARBA00023163"/>
    </source>
</evidence>
<keyword evidence="3" id="KW-0804">Transcription</keyword>
<dbReference type="PANTHER" id="PTHR38445:SF9">
    <property type="entry name" value="HTH-TYPE TRANSCRIPTIONAL REPRESSOR YTRA"/>
    <property type="match status" value="1"/>
</dbReference>
<dbReference type="FunFam" id="1.10.10.10:FF:000079">
    <property type="entry name" value="GntR family transcriptional regulator"/>
    <property type="match status" value="1"/>
</dbReference>
<dbReference type="PANTHER" id="PTHR38445">
    <property type="entry name" value="HTH-TYPE TRANSCRIPTIONAL REPRESSOR YTRA"/>
    <property type="match status" value="1"/>
</dbReference>
<organism evidence="5 6">
    <name type="scientific">Anaerobranca gottschalkii DSM 13577</name>
    <dbReference type="NCBI Taxonomy" id="1120990"/>
    <lineage>
        <taxon>Bacteria</taxon>
        <taxon>Bacillati</taxon>
        <taxon>Bacillota</taxon>
        <taxon>Clostridia</taxon>
        <taxon>Eubacteriales</taxon>
        <taxon>Proteinivoracaceae</taxon>
        <taxon>Anaerobranca</taxon>
    </lineage>
</organism>
<dbReference type="InterPro" id="IPR036388">
    <property type="entry name" value="WH-like_DNA-bd_sf"/>
</dbReference>
<dbReference type="Pfam" id="PF00392">
    <property type="entry name" value="GntR"/>
    <property type="match status" value="1"/>
</dbReference>
<dbReference type="AlphaFoldDB" id="A0A1H9Z7F3"/>
<dbReference type="RefSeq" id="WP_091349190.1">
    <property type="nucleotide sequence ID" value="NZ_FOIF01000007.1"/>
</dbReference>
<keyword evidence="2" id="KW-0238">DNA-binding</keyword>
<evidence type="ECO:0000313" key="6">
    <source>
        <dbReference type="Proteomes" id="UP000243819"/>
    </source>
</evidence>
<dbReference type="GO" id="GO:0003677">
    <property type="term" value="F:DNA binding"/>
    <property type="evidence" value="ECO:0007669"/>
    <property type="project" value="UniProtKB-KW"/>
</dbReference>
<dbReference type="Gene3D" id="1.10.10.10">
    <property type="entry name" value="Winged helix-like DNA-binding domain superfamily/Winged helix DNA-binding domain"/>
    <property type="match status" value="1"/>
</dbReference>
<proteinExistence type="predicted"/>